<dbReference type="Gene3D" id="1.10.260.40">
    <property type="entry name" value="lambda repressor-like DNA-binding domains"/>
    <property type="match status" value="1"/>
</dbReference>
<dbReference type="Pfam" id="PF19054">
    <property type="entry name" value="DUF5753"/>
    <property type="match status" value="1"/>
</dbReference>
<dbReference type="RefSeq" id="WP_184293694.1">
    <property type="nucleotide sequence ID" value="NZ_JACHJO010000020.1"/>
</dbReference>
<dbReference type="InterPro" id="IPR043917">
    <property type="entry name" value="DUF5753"/>
</dbReference>
<dbReference type="SUPFAM" id="SSF47413">
    <property type="entry name" value="lambda repressor-like DNA-binding domains"/>
    <property type="match status" value="1"/>
</dbReference>
<evidence type="ECO:0000313" key="2">
    <source>
        <dbReference type="EMBL" id="MBB6122267.1"/>
    </source>
</evidence>
<accession>A0A841IUA6</accession>
<evidence type="ECO:0000259" key="1">
    <source>
        <dbReference type="PROSITE" id="PS50943"/>
    </source>
</evidence>
<name>A0A841IUA6_9ACTN</name>
<dbReference type="InterPro" id="IPR001387">
    <property type="entry name" value="Cro/C1-type_HTH"/>
</dbReference>
<dbReference type="PROSITE" id="PS50943">
    <property type="entry name" value="HTH_CROC1"/>
    <property type="match status" value="1"/>
</dbReference>
<dbReference type="SMART" id="SM00530">
    <property type="entry name" value="HTH_XRE"/>
    <property type="match status" value="1"/>
</dbReference>
<evidence type="ECO:0000313" key="3">
    <source>
        <dbReference type="Proteomes" id="UP000536604"/>
    </source>
</evidence>
<dbReference type="CDD" id="cd00093">
    <property type="entry name" value="HTH_XRE"/>
    <property type="match status" value="1"/>
</dbReference>
<dbReference type="GO" id="GO:0003677">
    <property type="term" value="F:DNA binding"/>
    <property type="evidence" value="ECO:0007669"/>
    <property type="project" value="InterPro"/>
</dbReference>
<gene>
    <name evidence="2" type="ORF">FHS13_004256</name>
</gene>
<dbReference type="AlphaFoldDB" id="A0A841IUA6"/>
<dbReference type="Pfam" id="PF13560">
    <property type="entry name" value="HTH_31"/>
    <property type="match status" value="1"/>
</dbReference>
<organism evidence="2 3">
    <name type="scientific">Nocardiopsis algeriensis</name>
    <dbReference type="NCBI Taxonomy" id="1478215"/>
    <lineage>
        <taxon>Bacteria</taxon>
        <taxon>Bacillati</taxon>
        <taxon>Actinomycetota</taxon>
        <taxon>Actinomycetes</taxon>
        <taxon>Streptosporangiales</taxon>
        <taxon>Nocardiopsidaceae</taxon>
        <taxon>Nocardiopsis</taxon>
    </lineage>
</organism>
<keyword evidence="3" id="KW-1185">Reference proteome</keyword>
<sequence>MRIPYSPTLRLRRLAAELKQGRERSDLTVSQAGKALGWTASKISKIETTETRRITAGDLDRMMDLYKIHEPSKRQAMHALARDARERGWWSKYKEIFGSQALPDFEAEASVIKSFQALAIPGLLETREYAEAVFRGGRYTSPDEIERRVEARITRQEILTKVNPVHFRLVIDEAALRRTIGSPDVMAGQLRYMLHMAELPNIDIQVLPFSAGSHAALVAPFSILEFPDHLAPPIAHVDAVTDSVFFEEPDEVSRYSATFGDIQGTALSTAQSAQFIAEVLKTLEEEA</sequence>
<dbReference type="EMBL" id="JACHJO010000020">
    <property type="protein sequence ID" value="MBB6122267.1"/>
    <property type="molecule type" value="Genomic_DNA"/>
</dbReference>
<comment type="caution">
    <text evidence="2">The sequence shown here is derived from an EMBL/GenBank/DDBJ whole genome shotgun (WGS) entry which is preliminary data.</text>
</comment>
<protein>
    <recommendedName>
        <fullName evidence="1">HTH cro/C1-type domain-containing protein</fullName>
    </recommendedName>
</protein>
<dbReference type="Proteomes" id="UP000536604">
    <property type="component" value="Unassembled WGS sequence"/>
</dbReference>
<proteinExistence type="predicted"/>
<reference evidence="2 3" key="1">
    <citation type="submission" date="2020-08" db="EMBL/GenBank/DDBJ databases">
        <title>Genomic Encyclopedia of Type Strains, Phase III (KMG-III): the genomes of soil and plant-associated and newly described type strains.</title>
        <authorList>
            <person name="Whitman W."/>
        </authorList>
    </citation>
    <scope>NUCLEOTIDE SEQUENCE [LARGE SCALE GENOMIC DNA]</scope>
    <source>
        <strain evidence="2 3">CECT 8712</strain>
    </source>
</reference>
<dbReference type="InterPro" id="IPR010982">
    <property type="entry name" value="Lambda_DNA-bd_dom_sf"/>
</dbReference>
<feature type="domain" description="HTH cro/C1-type" evidence="1">
    <location>
        <begin position="18"/>
        <end position="74"/>
    </location>
</feature>